<sequence>MALRFGGSNSRTFKLFLHVVLLIIVIILFRVLYINPYTELEEKQVLLHKEIMCLAVDRSNLKQRTAILQEQLENQTKELDKLQNIHNFQAEQQMMNFLSEKNSLQDAILSKENAIKDLKEQYEILLQQAEKKQFRLLEQLHTQATQCINIVSMMRDYCNETRGNKSQKVDKSTEEETGITEGFPFLPVANQTQNKLYRSNLTHPKTNNRSISLNAAQHKWVDNVTDSGGNKYTSKIDHRVENKHTFEKEFRSFVRDNESTMQLGKTIKELREESAKKQNLTDALNQEKTGEQSVKDILKREIKEVEDNIHMDNEWKRKGYRVKELARMTEEEKTHKTQKTHDLDNNVFVGGQGENKVPEKLLWSQDDKTQKTESHDFLTTDNNNKLTNILEDQTLEDKVTERKKMTEKKKTIKKENKDIPEAKNNNEWVENKHVNATYNQKEPEIGNSKQNLTRRISRWNVTNKVKNYYKNEVTGYKKKKYKQNERTNLSVNRDNIKPSIEKQKDTKRGTNVKLLKKKESI</sequence>
<evidence type="ECO:0000313" key="4">
    <source>
        <dbReference type="EMBL" id="CAH2273516.1"/>
    </source>
</evidence>
<keyword evidence="3" id="KW-0472">Membrane</keyword>
<feature type="coiled-coil region" evidence="1">
    <location>
        <begin position="58"/>
        <end position="139"/>
    </location>
</feature>
<evidence type="ECO:0000256" key="3">
    <source>
        <dbReference type="SAM" id="Phobius"/>
    </source>
</evidence>
<proteinExistence type="predicted"/>
<feature type="region of interest" description="Disordered" evidence="2">
    <location>
        <begin position="501"/>
        <end position="521"/>
    </location>
</feature>
<dbReference type="EMBL" id="OW240914">
    <property type="protein sequence ID" value="CAH2273516.1"/>
    <property type="molecule type" value="Genomic_DNA"/>
</dbReference>
<organism evidence="4 5">
    <name type="scientific">Pelobates cultripes</name>
    <name type="common">Western spadefoot toad</name>
    <dbReference type="NCBI Taxonomy" id="61616"/>
    <lineage>
        <taxon>Eukaryota</taxon>
        <taxon>Metazoa</taxon>
        <taxon>Chordata</taxon>
        <taxon>Craniata</taxon>
        <taxon>Vertebrata</taxon>
        <taxon>Euteleostomi</taxon>
        <taxon>Amphibia</taxon>
        <taxon>Batrachia</taxon>
        <taxon>Anura</taxon>
        <taxon>Pelobatoidea</taxon>
        <taxon>Pelobatidae</taxon>
        <taxon>Pelobates</taxon>
    </lineage>
</organism>
<feature type="transmembrane region" description="Helical" evidence="3">
    <location>
        <begin position="12"/>
        <end position="33"/>
    </location>
</feature>
<name>A0AAD1VU83_PELCU</name>
<evidence type="ECO:0000313" key="5">
    <source>
        <dbReference type="Proteomes" id="UP001295444"/>
    </source>
</evidence>
<gene>
    <name evidence="4" type="ORF">PECUL_23A000379</name>
</gene>
<reference evidence="4" key="1">
    <citation type="submission" date="2022-03" db="EMBL/GenBank/DDBJ databases">
        <authorList>
            <person name="Alioto T."/>
            <person name="Alioto T."/>
            <person name="Gomez Garrido J."/>
        </authorList>
    </citation>
    <scope>NUCLEOTIDE SEQUENCE</scope>
</reference>
<evidence type="ECO:0000256" key="2">
    <source>
        <dbReference type="SAM" id="MobiDB-lite"/>
    </source>
</evidence>
<keyword evidence="1" id="KW-0175">Coiled coil</keyword>
<protein>
    <submittedName>
        <fullName evidence="4">Uncharacterized protein</fullName>
    </submittedName>
</protein>
<evidence type="ECO:0000256" key="1">
    <source>
        <dbReference type="SAM" id="Coils"/>
    </source>
</evidence>
<keyword evidence="3" id="KW-0812">Transmembrane</keyword>
<dbReference type="Proteomes" id="UP001295444">
    <property type="component" value="Chromosome 03"/>
</dbReference>
<keyword evidence="5" id="KW-1185">Reference proteome</keyword>
<keyword evidence="3" id="KW-1133">Transmembrane helix</keyword>
<accession>A0AAD1VU83</accession>
<feature type="region of interest" description="Disordered" evidence="2">
    <location>
        <begin position="406"/>
        <end position="426"/>
    </location>
</feature>
<dbReference type="AlphaFoldDB" id="A0AAD1VU83"/>